<keyword evidence="1" id="KW-0175">Coiled coil</keyword>
<proteinExistence type="predicted"/>
<evidence type="ECO:0000313" key="3">
    <source>
        <dbReference type="EnsemblMetazoa" id="ACUA000843-PA"/>
    </source>
</evidence>
<protein>
    <recommendedName>
        <fullName evidence="2">LRIM1/APL1C-like dimerization domain-containing protein</fullName>
    </recommendedName>
</protein>
<dbReference type="EnsemblMetazoa" id="ACUA000843-RA">
    <property type="protein sequence ID" value="ACUA000843-PA"/>
    <property type="gene ID" value="ACUA000843"/>
</dbReference>
<dbReference type="Gene3D" id="1.20.5.340">
    <property type="match status" value="1"/>
</dbReference>
<dbReference type="EMBL" id="AXCM01009974">
    <property type="status" value="NOT_ANNOTATED_CDS"/>
    <property type="molecule type" value="Genomic_DNA"/>
</dbReference>
<dbReference type="Gene3D" id="1.20.5.110">
    <property type="match status" value="1"/>
</dbReference>
<feature type="domain" description="LRIM1/APL1C-like dimerization" evidence="2">
    <location>
        <begin position="122"/>
        <end position="303"/>
    </location>
</feature>
<dbReference type="Proteomes" id="UP000075883">
    <property type="component" value="Unassembled WGS sequence"/>
</dbReference>
<reference evidence="4" key="1">
    <citation type="submission" date="2013-09" db="EMBL/GenBank/DDBJ databases">
        <title>The Genome Sequence of Anopheles culicifacies species A.</title>
        <authorList>
            <consortium name="The Broad Institute Genomics Platform"/>
            <person name="Neafsey D.E."/>
            <person name="Besansky N."/>
            <person name="Howell P."/>
            <person name="Walton C."/>
            <person name="Young S.K."/>
            <person name="Zeng Q."/>
            <person name="Gargeya S."/>
            <person name="Fitzgerald M."/>
            <person name="Haas B."/>
            <person name="Abouelleil A."/>
            <person name="Allen A.W."/>
            <person name="Alvarado L."/>
            <person name="Arachchi H.M."/>
            <person name="Berlin A.M."/>
            <person name="Chapman S.B."/>
            <person name="Gainer-Dewar J."/>
            <person name="Goldberg J."/>
            <person name="Griggs A."/>
            <person name="Gujja S."/>
            <person name="Hansen M."/>
            <person name="Howarth C."/>
            <person name="Imamovic A."/>
            <person name="Ireland A."/>
            <person name="Larimer J."/>
            <person name="McCowan C."/>
            <person name="Murphy C."/>
            <person name="Pearson M."/>
            <person name="Poon T.W."/>
            <person name="Priest M."/>
            <person name="Roberts A."/>
            <person name="Saif S."/>
            <person name="Shea T."/>
            <person name="Sisk P."/>
            <person name="Sykes S."/>
            <person name="Wortman J."/>
            <person name="Nusbaum C."/>
            <person name="Birren B."/>
        </authorList>
    </citation>
    <scope>NUCLEOTIDE SEQUENCE [LARGE SCALE GENOMIC DNA]</scope>
    <source>
        <strain evidence="4">A-37</strain>
    </source>
</reference>
<dbReference type="SUPFAM" id="SSF52058">
    <property type="entry name" value="L domain-like"/>
    <property type="match status" value="1"/>
</dbReference>
<accession>A0A182LSG9</accession>
<evidence type="ECO:0000313" key="4">
    <source>
        <dbReference type="Proteomes" id="UP000075883"/>
    </source>
</evidence>
<dbReference type="Pfam" id="PF20733">
    <property type="entry name" value="LRIM1_dimer"/>
    <property type="match status" value="1"/>
</dbReference>
<dbReference type="VEuPathDB" id="VectorBase:ACUA000843"/>
<name>A0A182LSG9_9DIPT</name>
<reference evidence="3" key="2">
    <citation type="submission" date="2020-05" db="UniProtKB">
        <authorList>
            <consortium name="EnsemblMetazoa"/>
        </authorList>
    </citation>
    <scope>IDENTIFICATION</scope>
    <source>
        <strain evidence="3">A-37</strain>
    </source>
</reference>
<sequence length="315" mass="37283">MQSLERLYLSNNRLVQLKLNNNPIRSLKVLDIRHNYLLYVESNHKQFDTLEELYLDHNSIVTLKLSTNNKLRSLTLSNNDWDCKNLERLFEKVNRSVVGDSDRSCKQDYQLEHDLCCKVSAKPYLDRLVQYNVFASIVAKNQRAEGRCSANDTITRLQHLNSFVITKKELLQGTSQREAEINQLQNEIAQIEQNKSRFDQLHNDLRTEIDHNLRRYRVTKDGLVHPKANLRKLFKHLKSRRTFKEEETQSRILDAQRKMQDVETMIQANADLQNKLERKKANLTELKRNIKQRENAVKRLEAKYNNNPETRRITK</sequence>
<organism evidence="3 4">
    <name type="scientific">Anopheles culicifacies</name>
    <dbReference type="NCBI Taxonomy" id="139723"/>
    <lineage>
        <taxon>Eukaryota</taxon>
        <taxon>Metazoa</taxon>
        <taxon>Ecdysozoa</taxon>
        <taxon>Arthropoda</taxon>
        <taxon>Hexapoda</taxon>
        <taxon>Insecta</taxon>
        <taxon>Pterygota</taxon>
        <taxon>Neoptera</taxon>
        <taxon>Endopterygota</taxon>
        <taxon>Diptera</taxon>
        <taxon>Nematocera</taxon>
        <taxon>Culicoidea</taxon>
        <taxon>Culicidae</taxon>
        <taxon>Anophelinae</taxon>
        <taxon>Anopheles</taxon>
        <taxon>culicifacies species complex</taxon>
    </lineage>
</organism>
<dbReference type="InterPro" id="IPR048481">
    <property type="entry name" value="LRIM1_APL1C-like_dimer"/>
</dbReference>
<feature type="coiled-coil region" evidence="1">
    <location>
        <begin position="255"/>
        <end position="303"/>
    </location>
</feature>
<dbReference type="InterPro" id="IPR032675">
    <property type="entry name" value="LRR_dom_sf"/>
</dbReference>
<dbReference type="AlphaFoldDB" id="A0A182LSG9"/>
<feature type="coiled-coil region" evidence="1">
    <location>
        <begin position="167"/>
        <end position="208"/>
    </location>
</feature>
<evidence type="ECO:0000259" key="2">
    <source>
        <dbReference type="Pfam" id="PF20733"/>
    </source>
</evidence>
<evidence type="ECO:0000256" key="1">
    <source>
        <dbReference type="SAM" id="Coils"/>
    </source>
</evidence>
<keyword evidence="4" id="KW-1185">Reference proteome</keyword>
<dbReference type="Gene3D" id="3.80.10.10">
    <property type="entry name" value="Ribonuclease Inhibitor"/>
    <property type="match status" value="1"/>
</dbReference>